<proteinExistence type="predicted"/>
<organism evidence="2">
    <name type="scientific">Eremomyces bilateralis CBS 781.70</name>
    <dbReference type="NCBI Taxonomy" id="1392243"/>
    <lineage>
        <taxon>Eukaryota</taxon>
        <taxon>Fungi</taxon>
        <taxon>Dikarya</taxon>
        <taxon>Ascomycota</taxon>
        <taxon>Pezizomycotina</taxon>
        <taxon>Dothideomycetes</taxon>
        <taxon>Dothideomycetes incertae sedis</taxon>
        <taxon>Eremomycetales</taxon>
        <taxon>Eremomycetaceae</taxon>
        <taxon>Eremomyces</taxon>
    </lineage>
</organism>
<feature type="compositionally biased region" description="Polar residues" evidence="1">
    <location>
        <begin position="235"/>
        <end position="244"/>
    </location>
</feature>
<dbReference type="EMBL" id="ML975154">
    <property type="protein sequence ID" value="KAF1813761.1"/>
    <property type="molecule type" value="Genomic_DNA"/>
</dbReference>
<reference evidence="4" key="3">
    <citation type="submission" date="2025-04" db="UniProtKB">
        <authorList>
            <consortium name="RefSeq"/>
        </authorList>
    </citation>
    <scope>IDENTIFICATION</scope>
    <source>
        <strain evidence="4">CBS 781.70</strain>
    </source>
</reference>
<name>A0A6G1G743_9PEZI</name>
<reference evidence="4" key="2">
    <citation type="submission" date="2020-04" db="EMBL/GenBank/DDBJ databases">
        <authorList>
            <consortium name="NCBI Genome Project"/>
        </authorList>
    </citation>
    <scope>NUCLEOTIDE SEQUENCE</scope>
    <source>
        <strain evidence="4">CBS 781.70</strain>
    </source>
</reference>
<sequence length="583" mass="62788">MAGIHKRFELPAQRANKEFEWLEPSYDDVFDQYINADLFGATDENSFAGPSSEEFSKLFSSTALTSDQSPPNLSSPYFASTLPHWPHNEYAELGAASPQFNASHQPIYPKSIGRGSLSTSDIPFSLKSNNLQKAEPAHFGSTPSSPSLTHYKNQSRLSSAIRCALRQQSRGAVEKSQWKNSPKSLQPPKMLSPNHYRPRHPETWAARIEQAVDSFPQDFQNSPSSPVPKEFPRLSRQQSRTLSGQASFDHLLSPLSTTYSLPLQGQSTPVTSPTTDSSDSRRISTQVSPTSLYENAAQNSLQTPPQTKSIPISPWTSAPTFDSNFGFPNSNAFSMDKAGSSNLHWWEAVSAGHPSSQSGPMVSAPSHLFDDTASTSLATQGLMIQCEPPASLGIDSLLQQSLPRQNSPATLHQIQTASFPASPLALNGSTPYLRHPPNRMRAHGQRTGGVGSSSGAHDLSPASSRQPRATTREGSASPPRPRRASTRPPGAGTQRRKSGHGQGHGQSKSMCNGAGGSWFVNFTPDDSSKILNGVAPSGSSKTKARREKEAADRRKKLSQAAAKLVMAAGGDLDALEKEGLLAP</sequence>
<reference evidence="2 4" key="1">
    <citation type="submission" date="2020-01" db="EMBL/GenBank/DDBJ databases">
        <authorList>
            <consortium name="DOE Joint Genome Institute"/>
            <person name="Haridas S."/>
            <person name="Albert R."/>
            <person name="Binder M."/>
            <person name="Bloem J."/>
            <person name="Labutti K."/>
            <person name="Salamov A."/>
            <person name="Andreopoulos B."/>
            <person name="Baker S.E."/>
            <person name="Barry K."/>
            <person name="Bills G."/>
            <person name="Bluhm B.H."/>
            <person name="Cannon C."/>
            <person name="Castanera R."/>
            <person name="Culley D.E."/>
            <person name="Daum C."/>
            <person name="Ezra D."/>
            <person name="Gonzalez J.B."/>
            <person name="Henrissat B."/>
            <person name="Kuo A."/>
            <person name="Liang C."/>
            <person name="Lipzen A."/>
            <person name="Lutzoni F."/>
            <person name="Magnuson J."/>
            <person name="Mondo S."/>
            <person name="Nolan M."/>
            <person name="Ohm R."/>
            <person name="Pangilinan J."/>
            <person name="Park H.-J."/>
            <person name="Ramirez L."/>
            <person name="Alfaro M."/>
            <person name="Sun H."/>
            <person name="Tritt A."/>
            <person name="Yoshinaga Y."/>
            <person name="Zwiers L.-H."/>
            <person name="Turgeon B.G."/>
            <person name="Goodwin S.B."/>
            <person name="Spatafora J.W."/>
            <person name="Crous P.W."/>
            <person name="Grigoriev I.V."/>
        </authorList>
    </citation>
    <scope>NUCLEOTIDE SEQUENCE</scope>
    <source>
        <strain evidence="2 4">CBS 781.70</strain>
    </source>
</reference>
<dbReference type="OrthoDB" id="2575228at2759"/>
<accession>A0A6G1G743</accession>
<feature type="compositionally biased region" description="Low complexity" evidence="1">
    <location>
        <begin position="259"/>
        <end position="277"/>
    </location>
</feature>
<evidence type="ECO:0000313" key="2">
    <source>
        <dbReference type="EMBL" id="KAF1813761.1"/>
    </source>
</evidence>
<evidence type="ECO:0000313" key="3">
    <source>
        <dbReference type="Proteomes" id="UP000504638"/>
    </source>
</evidence>
<feature type="region of interest" description="Disordered" evidence="1">
    <location>
        <begin position="169"/>
        <end position="198"/>
    </location>
</feature>
<dbReference type="GeneID" id="54415587"/>
<feature type="region of interest" description="Disordered" evidence="1">
    <location>
        <begin position="525"/>
        <end position="555"/>
    </location>
</feature>
<keyword evidence="3" id="KW-1185">Reference proteome</keyword>
<protein>
    <submittedName>
        <fullName evidence="2 4">Uncharacterized protein</fullName>
    </submittedName>
</protein>
<dbReference type="AlphaFoldDB" id="A0A6G1G743"/>
<feature type="region of interest" description="Disordered" evidence="1">
    <location>
        <begin position="421"/>
        <end position="512"/>
    </location>
</feature>
<evidence type="ECO:0000313" key="4">
    <source>
        <dbReference type="RefSeq" id="XP_033535392.1"/>
    </source>
</evidence>
<feature type="region of interest" description="Disordered" evidence="1">
    <location>
        <begin position="216"/>
        <end position="244"/>
    </location>
</feature>
<gene>
    <name evidence="2 4" type="ORF">P152DRAFT_291517</name>
</gene>
<feature type="region of interest" description="Disordered" evidence="1">
    <location>
        <begin position="259"/>
        <end position="286"/>
    </location>
</feature>
<dbReference type="RefSeq" id="XP_033535392.1">
    <property type="nucleotide sequence ID" value="XM_033675017.1"/>
</dbReference>
<evidence type="ECO:0000256" key="1">
    <source>
        <dbReference type="SAM" id="MobiDB-lite"/>
    </source>
</evidence>
<dbReference type="Proteomes" id="UP000504638">
    <property type="component" value="Unplaced"/>
</dbReference>